<feature type="region of interest" description="Disordered" evidence="1">
    <location>
        <begin position="127"/>
        <end position="268"/>
    </location>
</feature>
<feature type="compositionally biased region" description="Polar residues" evidence="1">
    <location>
        <begin position="174"/>
        <end position="194"/>
    </location>
</feature>
<evidence type="ECO:0000256" key="1">
    <source>
        <dbReference type="SAM" id="MobiDB-lite"/>
    </source>
</evidence>
<feature type="compositionally biased region" description="Basic and acidic residues" evidence="1">
    <location>
        <begin position="208"/>
        <end position="219"/>
    </location>
</feature>
<accession>A0AAE0TNU9</accession>
<dbReference type="AlphaFoldDB" id="A0AAE0TNU9"/>
<feature type="region of interest" description="Disordered" evidence="1">
    <location>
        <begin position="403"/>
        <end position="429"/>
    </location>
</feature>
<feature type="compositionally biased region" description="Acidic residues" evidence="1">
    <location>
        <begin position="137"/>
        <end position="153"/>
    </location>
</feature>
<gene>
    <name evidence="2" type="ORF">LTR78_011018</name>
</gene>
<organism evidence="2 3">
    <name type="scientific">Recurvomyces mirabilis</name>
    <dbReference type="NCBI Taxonomy" id="574656"/>
    <lineage>
        <taxon>Eukaryota</taxon>
        <taxon>Fungi</taxon>
        <taxon>Dikarya</taxon>
        <taxon>Ascomycota</taxon>
        <taxon>Pezizomycotina</taxon>
        <taxon>Dothideomycetes</taxon>
        <taxon>Dothideomycetidae</taxon>
        <taxon>Mycosphaerellales</taxon>
        <taxon>Teratosphaeriaceae</taxon>
        <taxon>Recurvomyces</taxon>
    </lineage>
</organism>
<comment type="caution">
    <text evidence="2">The sequence shown here is derived from an EMBL/GenBank/DDBJ whole genome shotgun (WGS) entry which is preliminary data.</text>
</comment>
<evidence type="ECO:0000313" key="3">
    <source>
        <dbReference type="Proteomes" id="UP001274830"/>
    </source>
</evidence>
<feature type="non-terminal residue" evidence="2">
    <location>
        <position position="429"/>
    </location>
</feature>
<feature type="compositionally biased region" description="Polar residues" evidence="1">
    <location>
        <begin position="416"/>
        <end position="429"/>
    </location>
</feature>
<feature type="compositionally biased region" description="Low complexity" evidence="1">
    <location>
        <begin position="403"/>
        <end position="415"/>
    </location>
</feature>
<sequence>MASSGDETPARQTWSRRGRGRQVDRPYTWDEYIRFALIDSPGYRLQGRGIGDWLLKNIPEWCTNDALESRISMTLSAHDAMKGKRLWNRKKRQDSDRDTIGKGDWYVLERRLVEDQPRWDPVLKRAVSPFARTQGEDPSEDNGDEESDEDEDVPPIRPRRAGKLALERAKTEAQSKPAFSQTPRHPVQSMSSKTPAGHAAKSAKPSGPRREGSHVRPGDVQRPSGASRPSAHVEPSEDTSEAEPLATRRSEGLKTSALTANMHTPAADTLVDEDEVMIDAGLPELTFGSAKASSQSETSSIIRATLSRMPHVPTPESMQFRTNDRDGVSLAERIRADADNIDYSAKSLFDEWPQYDPKYEVDNVAKLQEIKQRPTRKQMFGRSTMYTRLGNKVTANASLTPDSAAAASFSANSSFEQRSNRSPQKQAYA</sequence>
<reference evidence="2" key="1">
    <citation type="submission" date="2023-07" db="EMBL/GenBank/DDBJ databases">
        <title>Black Yeasts Isolated from many extreme environments.</title>
        <authorList>
            <person name="Coleine C."/>
            <person name="Stajich J.E."/>
            <person name="Selbmann L."/>
        </authorList>
    </citation>
    <scope>NUCLEOTIDE SEQUENCE</scope>
    <source>
        <strain evidence="2">CCFEE 5485</strain>
    </source>
</reference>
<feature type="region of interest" description="Disordered" evidence="1">
    <location>
        <begin position="304"/>
        <end position="325"/>
    </location>
</feature>
<name>A0AAE0TNU9_9PEZI</name>
<dbReference type="Proteomes" id="UP001274830">
    <property type="component" value="Unassembled WGS sequence"/>
</dbReference>
<dbReference type="EMBL" id="JAUTXT010000181">
    <property type="protein sequence ID" value="KAK3669116.1"/>
    <property type="molecule type" value="Genomic_DNA"/>
</dbReference>
<proteinExistence type="predicted"/>
<keyword evidence="3" id="KW-1185">Reference proteome</keyword>
<evidence type="ECO:0000313" key="2">
    <source>
        <dbReference type="EMBL" id="KAK3669116.1"/>
    </source>
</evidence>
<protein>
    <submittedName>
        <fullName evidence="2">Uncharacterized protein</fullName>
    </submittedName>
</protein>